<organism evidence="3 4">
    <name type="scientific">Marinobacterium aestuarii</name>
    <dbReference type="NCBI Taxonomy" id="1821621"/>
    <lineage>
        <taxon>Bacteria</taxon>
        <taxon>Pseudomonadati</taxon>
        <taxon>Pseudomonadota</taxon>
        <taxon>Gammaproteobacteria</taxon>
        <taxon>Oceanospirillales</taxon>
        <taxon>Oceanospirillaceae</taxon>
        <taxon>Marinobacterium</taxon>
    </lineage>
</organism>
<dbReference type="PANTHER" id="PTHR42693">
    <property type="entry name" value="ARYLSULFATASE FAMILY MEMBER"/>
    <property type="match status" value="1"/>
</dbReference>
<dbReference type="OrthoDB" id="9803751at2"/>
<dbReference type="PANTHER" id="PTHR42693:SF33">
    <property type="entry name" value="ARYLSULFATASE"/>
    <property type="match status" value="1"/>
</dbReference>
<evidence type="ECO:0000259" key="2">
    <source>
        <dbReference type="Pfam" id="PF00884"/>
    </source>
</evidence>
<dbReference type="AlphaFoldDB" id="A0A1A9F1D4"/>
<proteinExistence type="inferred from homology"/>
<reference evidence="4" key="1">
    <citation type="submission" date="2016-05" db="EMBL/GenBank/DDBJ databases">
        <authorList>
            <person name="Baek K."/>
            <person name="Yang S.-J."/>
        </authorList>
    </citation>
    <scope>NUCLEOTIDE SEQUENCE [LARGE SCALE GENOMIC DNA]</scope>
    <source>
        <strain evidence="4">ST58-10</strain>
    </source>
</reference>
<name>A0A1A9F1D4_9GAMM</name>
<reference evidence="3 4" key="2">
    <citation type="journal article" date="2018" name="Int. J. Syst. Evol. Microbiol.">
        <title>Marinobacterium aestuarii sp. nov., a benzene-degrading marine bacterium isolated from estuary sediment.</title>
        <authorList>
            <person name="Bae S.S."/>
            <person name="Jung J."/>
            <person name="Chung D."/>
            <person name="Baek K."/>
        </authorList>
    </citation>
    <scope>NUCLEOTIDE SEQUENCE [LARGE SCALE GENOMIC DNA]</scope>
    <source>
        <strain evidence="3 4">ST58-10</strain>
    </source>
</reference>
<dbReference type="GO" id="GO:0004065">
    <property type="term" value="F:arylsulfatase activity"/>
    <property type="evidence" value="ECO:0007669"/>
    <property type="project" value="TreeGrafter"/>
</dbReference>
<dbReference type="RefSeq" id="WP_067383819.1">
    <property type="nucleotide sequence ID" value="NZ_CP015839.1"/>
</dbReference>
<evidence type="ECO:0000313" key="4">
    <source>
        <dbReference type="Proteomes" id="UP000078070"/>
    </source>
</evidence>
<dbReference type="KEGG" id="mars:A8C75_14520"/>
<gene>
    <name evidence="3" type="ORF">A8C75_14520</name>
</gene>
<dbReference type="InterPro" id="IPR017850">
    <property type="entry name" value="Alkaline_phosphatase_core_sf"/>
</dbReference>
<dbReference type="EMBL" id="CP015839">
    <property type="protein sequence ID" value="ANG63569.1"/>
    <property type="molecule type" value="Genomic_DNA"/>
</dbReference>
<evidence type="ECO:0000313" key="3">
    <source>
        <dbReference type="EMBL" id="ANG63569.1"/>
    </source>
</evidence>
<dbReference type="Pfam" id="PF00884">
    <property type="entry name" value="Sulfatase"/>
    <property type="match status" value="1"/>
</dbReference>
<accession>A0A1A9F1D4</accession>
<dbReference type="Gene3D" id="3.40.720.10">
    <property type="entry name" value="Alkaline Phosphatase, subunit A"/>
    <property type="match status" value="1"/>
</dbReference>
<evidence type="ECO:0000256" key="1">
    <source>
        <dbReference type="ARBA" id="ARBA00008779"/>
    </source>
</evidence>
<protein>
    <submittedName>
        <fullName evidence="3">Sulfatase</fullName>
    </submittedName>
</protein>
<dbReference type="InterPro" id="IPR050738">
    <property type="entry name" value="Sulfatase"/>
</dbReference>
<sequence>MKVVFVLFDSLVRKALGCYGSHGIKTPNFDRFSKKGVTFDTHYVGSLPCMPARRDIHSGRLNFMHRSWGPLEPFDNSFVQMLKDKGIYSHLVTDHQHYFEEGGWRYPQAFDTWDFIRGQENDPWKAMVQPPLERFKETYDTRHYPPTSKKRMQHAINREWMKEESDFPTARCFASAFEFLDTNREADDWLLWLECFDPHEPFHAPERFRQQYSTGYQGKVLNWPIYEKVNNTPQEIAEIQSNYAALVSMCDEYFGRLLDYFDEHNLWEDTMLVMSTDHGFLLSEHDWWGKNRQPYYEEIAHIPMIIAHPQFREQAGTRRQGLTQTPDLMPTLLDAFGIEPPPETRAKSVLPLLKKDQQLRDAIILGMFGGPICVTDGRYTYYRYPDNIATSENLFEYTLMPTHMNSPFTLEELDDMELVAPFDFTKDVRLLKIRARSNAARPPDPDVTAFGDLGTRLYDVREDPQQLNPDYGDNAITQRLTRSLVKILAEHDAPAELYRRFDLTAPGGAKIT</sequence>
<keyword evidence="4" id="KW-1185">Reference proteome</keyword>
<dbReference type="SUPFAM" id="SSF53649">
    <property type="entry name" value="Alkaline phosphatase-like"/>
    <property type="match status" value="1"/>
</dbReference>
<comment type="similarity">
    <text evidence="1">Belongs to the sulfatase family.</text>
</comment>
<dbReference type="STRING" id="1821621.A8C75_14520"/>
<dbReference type="CDD" id="cd16148">
    <property type="entry name" value="sulfatase_like"/>
    <property type="match status" value="1"/>
</dbReference>
<dbReference type="Proteomes" id="UP000078070">
    <property type="component" value="Chromosome"/>
</dbReference>
<feature type="domain" description="Sulfatase N-terminal" evidence="2">
    <location>
        <begin position="3"/>
        <end position="338"/>
    </location>
</feature>
<dbReference type="InterPro" id="IPR000917">
    <property type="entry name" value="Sulfatase_N"/>
</dbReference>